<proteinExistence type="predicted"/>
<evidence type="ECO:0000313" key="1">
    <source>
        <dbReference type="EMBL" id="GIY10488.1"/>
    </source>
</evidence>
<evidence type="ECO:0000313" key="2">
    <source>
        <dbReference type="Proteomes" id="UP001054945"/>
    </source>
</evidence>
<reference evidence="1 2" key="1">
    <citation type="submission" date="2021-06" db="EMBL/GenBank/DDBJ databases">
        <title>Caerostris extrusa draft genome.</title>
        <authorList>
            <person name="Kono N."/>
            <person name="Arakawa K."/>
        </authorList>
    </citation>
    <scope>NUCLEOTIDE SEQUENCE [LARGE SCALE GENOMIC DNA]</scope>
</reference>
<dbReference type="Proteomes" id="UP001054945">
    <property type="component" value="Unassembled WGS sequence"/>
</dbReference>
<comment type="caution">
    <text evidence="1">The sequence shown here is derived from an EMBL/GenBank/DDBJ whole genome shotgun (WGS) entry which is preliminary data.</text>
</comment>
<gene>
    <name evidence="1" type="ORF">CEXT_724501</name>
</gene>
<organism evidence="1 2">
    <name type="scientific">Caerostris extrusa</name>
    <name type="common">Bark spider</name>
    <name type="synonym">Caerostris bankana</name>
    <dbReference type="NCBI Taxonomy" id="172846"/>
    <lineage>
        <taxon>Eukaryota</taxon>
        <taxon>Metazoa</taxon>
        <taxon>Ecdysozoa</taxon>
        <taxon>Arthropoda</taxon>
        <taxon>Chelicerata</taxon>
        <taxon>Arachnida</taxon>
        <taxon>Araneae</taxon>
        <taxon>Araneomorphae</taxon>
        <taxon>Entelegynae</taxon>
        <taxon>Araneoidea</taxon>
        <taxon>Araneidae</taxon>
        <taxon>Caerostris</taxon>
    </lineage>
</organism>
<dbReference type="AlphaFoldDB" id="A0AAV4QS94"/>
<sequence length="114" mass="13425">MNPVKFLSKPKTTNLRHSPMRQKLLCMPSGSSRIKRTLEFKNGKFYSRIPSSLSEVVLPFSVPECNKCDRKIKKNPLRIFSDKTENECNKRDRKEQFMIKPKIMKSFNRAVFEI</sequence>
<accession>A0AAV4QS94</accession>
<name>A0AAV4QS94_CAEEX</name>
<protein>
    <submittedName>
        <fullName evidence="1">Uncharacterized protein</fullName>
    </submittedName>
</protein>
<dbReference type="EMBL" id="BPLR01006530">
    <property type="protein sequence ID" value="GIY10488.1"/>
    <property type="molecule type" value="Genomic_DNA"/>
</dbReference>
<keyword evidence="2" id="KW-1185">Reference proteome</keyword>